<dbReference type="Proteomes" id="UP000006552">
    <property type="component" value="Chromosome"/>
</dbReference>
<evidence type="ECO:0000313" key="3">
    <source>
        <dbReference type="Proteomes" id="UP000006552"/>
    </source>
</evidence>
<accession>Q5P292</accession>
<dbReference type="AlphaFoldDB" id="Q5P292"/>
<sequence>MIHCVLALAVLACLKLACGGNGASTLGMHFIDDFGVPLPRGSVRIDGCPVACRRGDP</sequence>
<organism evidence="2 3">
    <name type="scientific">Aromatoleum aromaticum (strain DSM 19018 / LMG 30748 / EbN1)</name>
    <name type="common">Azoarcus sp. (strain EbN1)</name>
    <dbReference type="NCBI Taxonomy" id="76114"/>
    <lineage>
        <taxon>Bacteria</taxon>
        <taxon>Pseudomonadati</taxon>
        <taxon>Pseudomonadota</taxon>
        <taxon>Betaproteobacteria</taxon>
        <taxon>Rhodocyclales</taxon>
        <taxon>Rhodocyclaceae</taxon>
        <taxon>Aromatoleum</taxon>
    </lineage>
</organism>
<gene>
    <name evidence="2" type="ORF">ebA4321</name>
</gene>
<feature type="chain" id="PRO_5004260845" evidence="1">
    <location>
        <begin position="24"/>
        <end position="57"/>
    </location>
</feature>
<feature type="signal peptide" evidence="1">
    <location>
        <begin position="1"/>
        <end position="23"/>
    </location>
</feature>
<dbReference type="STRING" id="76114.ebA4321"/>
<reference evidence="2 3" key="1">
    <citation type="journal article" date="2005" name="Arch. Microbiol.">
        <title>The genome sequence of an anaerobic aromatic-degrading denitrifying bacterium, strain EbN1.</title>
        <authorList>
            <person name="Rabus R."/>
            <person name="Kube M."/>
            <person name="Heider J."/>
            <person name="Beck A."/>
            <person name="Heitmann K."/>
            <person name="Widdel F."/>
            <person name="Reinhardt R."/>
        </authorList>
    </citation>
    <scope>NUCLEOTIDE SEQUENCE [LARGE SCALE GENOMIC DNA]</scope>
    <source>
        <strain evidence="2 3">EbN1</strain>
    </source>
</reference>
<dbReference type="EMBL" id="CR555306">
    <property type="protein sequence ID" value="CAI08572.1"/>
    <property type="molecule type" value="Genomic_DNA"/>
</dbReference>
<evidence type="ECO:0000256" key="1">
    <source>
        <dbReference type="SAM" id="SignalP"/>
    </source>
</evidence>
<protein>
    <submittedName>
        <fullName evidence="2">Uncharacterized protein</fullName>
    </submittedName>
</protein>
<evidence type="ECO:0000313" key="2">
    <source>
        <dbReference type="EMBL" id="CAI08572.1"/>
    </source>
</evidence>
<keyword evidence="1" id="KW-0732">Signal</keyword>
<dbReference type="KEGG" id="eba:ebA4321"/>
<keyword evidence="3" id="KW-1185">Reference proteome</keyword>
<dbReference type="HOGENOM" id="CLU_2986506_0_0_4"/>
<name>Q5P292_AROAE</name>
<proteinExistence type="predicted"/>